<dbReference type="EMBL" id="KI913996">
    <property type="protein sequence ID" value="ETV92878.1"/>
    <property type="molecule type" value="Genomic_DNA"/>
</dbReference>
<keyword evidence="6" id="KW-0067">ATP-binding</keyword>
<evidence type="ECO:0000259" key="13">
    <source>
        <dbReference type="PROSITE" id="PS51194"/>
    </source>
</evidence>
<dbReference type="InterPro" id="IPR049730">
    <property type="entry name" value="SNF2/RAD54-like_C"/>
</dbReference>
<dbReference type="Gene3D" id="3.40.50.10810">
    <property type="entry name" value="Tandem AAA-ATPase domain"/>
    <property type="match status" value="1"/>
</dbReference>
<dbReference type="InterPro" id="IPR038718">
    <property type="entry name" value="SNF2-like_sf"/>
</dbReference>
<evidence type="ECO:0000256" key="1">
    <source>
        <dbReference type="ARBA" id="ARBA00004123"/>
    </source>
</evidence>
<accession>A0A024TFR0</accession>
<dbReference type="GO" id="GO:0016887">
    <property type="term" value="F:ATP hydrolysis activity"/>
    <property type="evidence" value="ECO:0007669"/>
    <property type="project" value="TreeGrafter"/>
</dbReference>
<feature type="compositionally biased region" description="Polar residues" evidence="10">
    <location>
        <begin position="602"/>
        <end position="624"/>
    </location>
</feature>
<feature type="compositionally biased region" description="Acidic residues" evidence="10">
    <location>
        <begin position="561"/>
        <end position="580"/>
    </location>
</feature>
<keyword evidence="8" id="KW-0238">DNA-binding</keyword>
<dbReference type="CDD" id="cd18003">
    <property type="entry name" value="DEXQc_SRCAP"/>
    <property type="match status" value="1"/>
</dbReference>
<dbReference type="STRING" id="157072.A0A024TFR0"/>
<dbReference type="Gene3D" id="2.20.70.10">
    <property type="match status" value="1"/>
</dbReference>
<dbReference type="RefSeq" id="XP_008878400.1">
    <property type="nucleotide sequence ID" value="XM_008880178.1"/>
</dbReference>
<feature type="compositionally biased region" description="Acidic residues" evidence="10">
    <location>
        <begin position="66"/>
        <end position="77"/>
    </location>
</feature>
<evidence type="ECO:0000256" key="6">
    <source>
        <dbReference type="ARBA" id="ARBA00022840"/>
    </source>
</evidence>
<dbReference type="GO" id="GO:0005524">
    <property type="term" value="F:ATP binding"/>
    <property type="evidence" value="ECO:0007669"/>
    <property type="project" value="UniProtKB-KW"/>
</dbReference>
<feature type="compositionally biased region" description="Polar residues" evidence="10">
    <location>
        <begin position="583"/>
        <end position="593"/>
    </location>
</feature>
<dbReference type="eggNOG" id="KOG0391">
    <property type="taxonomic scope" value="Eukaryota"/>
</dbReference>
<dbReference type="GO" id="GO:0006338">
    <property type="term" value="P:chromatin remodeling"/>
    <property type="evidence" value="ECO:0007669"/>
    <property type="project" value="TreeGrafter"/>
</dbReference>
<dbReference type="SMART" id="SM00487">
    <property type="entry name" value="DEXDc"/>
    <property type="match status" value="1"/>
</dbReference>
<dbReference type="PROSITE" id="PS51194">
    <property type="entry name" value="HELICASE_CTER"/>
    <property type="match status" value="1"/>
</dbReference>
<feature type="compositionally biased region" description="Polar residues" evidence="10">
    <location>
        <begin position="111"/>
        <end position="125"/>
    </location>
</feature>
<dbReference type="FunFam" id="3.40.50.10810:FF:000005">
    <property type="entry name" value="Photoperiod-independent early flowering 1"/>
    <property type="match status" value="1"/>
</dbReference>
<dbReference type="GeneID" id="20089961"/>
<feature type="compositionally biased region" description="Low complexity" evidence="10">
    <location>
        <begin position="1"/>
        <end position="12"/>
    </location>
</feature>
<feature type="region of interest" description="Disordered" evidence="10">
    <location>
        <begin position="98"/>
        <end position="126"/>
    </location>
</feature>
<evidence type="ECO:0000256" key="7">
    <source>
        <dbReference type="ARBA" id="ARBA00022853"/>
    </source>
</evidence>
<feature type="domain" description="HSA" evidence="14">
    <location>
        <begin position="142"/>
        <end position="214"/>
    </location>
</feature>
<dbReference type="InterPro" id="IPR014012">
    <property type="entry name" value="HSA_dom"/>
</dbReference>
<evidence type="ECO:0000259" key="12">
    <source>
        <dbReference type="PROSITE" id="PS51192"/>
    </source>
</evidence>
<dbReference type="Pfam" id="PF00271">
    <property type="entry name" value="Helicase_C"/>
    <property type="match status" value="1"/>
</dbReference>
<feature type="region of interest" description="Disordered" evidence="10">
    <location>
        <begin position="1"/>
        <end position="80"/>
    </location>
</feature>
<comment type="subcellular location">
    <subcellularLocation>
        <location evidence="1">Nucleus</location>
    </subcellularLocation>
</comment>
<keyword evidence="7" id="KW-0156">Chromatin regulator</keyword>
<dbReference type="InterPro" id="IPR027417">
    <property type="entry name" value="P-loop_NTPase"/>
</dbReference>
<keyword evidence="9" id="KW-0539">Nucleus</keyword>
<dbReference type="SUPFAM" id="SSF52540">
    <property type="entry name" value="P-loop containing nucleoside triphosphate hydrolases"/>
    <property type="match status" value="2"/>
</dbReference>
<dbReference type="InterPro" id="IPR000330">
    <property type="entry name" value="SNF2_N"/>
</dbReference>
<dbReference type="OrthoDB" id="5857104at2759"/>
<feature type="region of interest" description="Disordered" evidence="10">
    <location>
        <begin position="1407"/>
        <end position="1429"/>
    </location>
</feature>
<comment type="similarity">
    <text evidence="2">Belongs to the SNF2/RAD54 helicase family. SWR1 subfamily.</text>
</comment>
<organism evidence="15">
    <name type="scientific">Aphanomyces invadans</name>
    <dbReference type="NCBI Taxonomy" id="157072"/>
    <lineage>
        <taxon>Eukaryota</taxon>
        <taxon>Sar</taxon>
        <taxon>Stramenopiles</taxon>
        <taxon>Oomycota</taxon>
        <taxon>Saprolegniomycetes</taxon>
        <taxon>Saprolegniales</taxon>
        <taxon>Verrucalvaceae</taxon>
        <taxon>Aphanomyces</taxon>
    </lineage>
</organism>
<dbReference type="InterPro" id="IPR050520">
    <property type="entry name" value="INO80/SWR1_helicase"/>
</dbReference>
<dbReference type="PANTHER" id="PTHR45685:SF1">
    <property type="entry name" value="HELICASE SRCAP"/>
    <property type="match status" value="1"/>
</dbReference>
<dbReference type="PROSITE" id="PS51204">
    <property type="entry name" value="HSA"/>
    <property type="match status" value="1"/>
</dbReference>
<dbReference type="Pfam" id="PF13229">
    <property type="entry name" value="Beta_helix"/>
    <property type="match status" value="1"/>
</dbReference>
<feature type="region of interest" description="Disordered" evidence="10">
    <location>
        <begin position="407"/>
        <end position="456"/>
    </location>
</feature>
<evidence type="ECO:0000256" key="8">
    <source>
        <dbReference type="ARBA" id="ARBA00023125"/>
    </source>
</evidence>
<dbReference type="Gene3D" id="1.20.120.850">
    <property type="entry name" value="SWI2/SNF2 ATPases, N-terminal domain"/>
    <property type="match status" value="1"/>
</dbReference>
<sequence length="1962" mass="219804">MADDSTASAADSVEYAHARPPKKERKGVKTLARGKRTRSESNLGLKPTNKRKKAPGQVDDSTLDVNDTEPVADNDEVEALKQEKQRLLTDLRRYTVLGDSGAEATPPPPTASLSRRNSQTSSTPSAAAVTLPLWSATPSPSIDTSTASTATFRHWDFLLQEMQWMSTDFAQERKWRHRKAKTLSLSVAGYHNKKATANVRTQQQEEQARKRFAAKIGRDVKKFWLKVDKLVAHEVKTTEEEKQKALMESQLQFLLQQTEKYAAALATTFESGNDDQPIASLEADARRVEAIDSDEDFEMDDEEDAMDDETTIAAEEQLQSKADVDFEVAHLRRESTMSIDALRAQYAAILQDDDVSVEDEARNAMRSDGEDGDLDVEIRHSELHQNESASVETVVLPVNTAIVVHEEQGSAVQSPTEPDVAGNASDEDFEMDEDDADDDETTIEEEERAQSKDDVDMEVALLNEESTMSIEALRAKYAAMAAEEEVEYEISQQDSMEGADDDDPAFECSDEDAVDDEMSIEAAERLQSKAEIDHEIAMLNEESSMSIEQLRAKYFGTTSSIDEDAEEREDIEIESDDDAIQDGRSSNAGNSTPEHGKARCSSGLQSPDNASHGRSISRTGSSNTDTDDVWSRVGLVRPFLLRHTLQLRAYQATGVGWLLSLARNRMNGILADEMGLGKTIQTISMLASLATEGTWGPHLVVVPTSCILNWEMEFKRWCPGFKIMTYYGSAKRRKELRLGWSKVNAFQVCITSYQLVVADAPCFKRKKWYYMILDEAHNIKNWKSQRWQTLLTFNTQRRLLLTGTPLQNNLMELWALMHFLMPHLFRSRAQFSHWFNNPLNAMVEGEAAVNEQLITRLHNIIRPFVLRRLKKDVAKQMPGKFEHIVMCSLSKRQRFLYEDFMARSSTRKALTGGNFMGMMNVLMQLRKVCNHPDLFESRPIMSPFDMPPLQVHIPFTMSTFRLPAHRVLNFHPHGIVTSTEASRRRQALAPSIQVFIDDVSMTHTSEGEEDTYPDDFLLQHPMIAAFLKQQLAMQHASRHAKARSNAWINYWRCLETPFLSQELLHATTMPIFVSLAMEVHGKEGRSRWQHRTSDALASMVSSPKTRLENMLEMMLKVLCFVHKARSTLPNVIIGSKLSAGRVQDRLHWNDLDNQLHEKFDPVWTALHPITQRQHLFFPDKRLIQFDCGKLQQLDRLLRDLKRDGHRCLIFSQMSSMLNILEIFLNVHGHTYFRLDGSTPVEQRQRLMDKFNGDSKVFCFILSTRSGGLGINLTGADTVIFYDSDWNPAMDAQAQDRAHRIGQTRDVHIYRMVSEHTVEENILKKAQQKRQLDFLVLSEGQFTTEYFTKSNLRDLLGTTTDVEDDDAGDATLDVSTIEDAMAQCEDQEDVAAMKGVKQEQLLEKEQDETFDDDVGLSGNDGPSSIADTNLLDTSGDTMSLLRPIDRYAMTYRSKTDPLFLYIPTPDVDYAEEEIELERIEANKVVDEEVAIQEGELIVAADSIDLSTQKLIYMHERSHVKSEKRRRALTGVAWMQKTCVRSNLPFYYNTDTHEAVWDRPRVLIQNEEHAHATQVGYGGLSLAVLLHILGFARPVDRISSCVNKQWTVAARHVSFYKRILTTDAASDVQAMLATLQTGETVQFGSGVHQIAASLHIYHTVRLVGPSTSGSTCTLEFDDDEHDTTDSTAFGLVWHAKAGEIANLTLQKSTASSQRSLGTTVLKPWRSVVLTLMPGSACTVTDSRIVGGDVGVVIQGGTGTFVDVEITGAIGSGVLVEGGFVTLLACLLSCHGRCGLTMLHGAGIARKNSFQSNARYGIRMLSGVQMAMLHTNSFANNRCGAMDIEHSHRRIYVRHSHISHDMELTRPHVHDRLRVKGWAAPWVDRCDAPKPKQSAKKEPKAIVHAAKDETALASTENNPTVAAIAAPQPAPSTVVDDPVGAMSSNAARGVHSNACLEAMVLDSDR</sequence>
<dbReference type="SMART" id="SM00490">
    <property type="entry name" value="HELICc"/>
    <property type="match status" value="1"/>
</dbReference>
<evidence type="ECO:0000259" key="11">
    <source>
        <dbReference type="PROSITE" id="PS50020"/>
    </source>
</evidence>
<keyword evidence="5" id="KW-0347">Helicase</keyword>
<dbReference type="Gene3D" id="3.40.50.300">
    <property type="entry name" value="P-loop containing nucleotide triphosphate hydrolases"/>
    <property type="match status" value="1"/>
</dbReference>
<dbReference type="SMART" id="SM00573">
    <property type="entry name" value="HSA"/>
    <property type="match status" value="1"/>
</dbReference>
<name>A0A024TFR0_9STRA</name>
<feature type="region of interest" description="Disordered" evidence="10">
    <location>
        <begin position="486"/>
        <end position="516"/>
    </location>
</feature>
<dbReference type="CDD" id="cd00201">
    <property type="entry name" value="WW"/>
    <property type="match status" value="1"/>
</dbReference>
<evidence type="ECO:0000259" key="14">
    <source>
        <dbReference type="PROSITE" id="PS51204"/>
    </source>
</evidence>
<dbReference type="InterPro" id="IPR039448">
    <property type="entry name" value="Beta_helix"/>
</dbReference>
<dbReference type="InterPro" id="IPR014001">
    <property type="entry name" value="Helicase_ATP-bd"/>
</dbReference>
<feature type="domain" description="Helicase ATP-binding" evidence="12">
    <location>
        <begin position="659"/>
        <end position="823"/>
    </location>
</feature>
<feature type="domain" description="Helicase C-terminal" evidence="13">
    <location>
        <begin position="1192"/>
        <end position="1342"/>
    </location>
</feature>
<dbReference type="GO" id="GO:0003677">
    <property type="term" value="F:DNA binding"/>
    <property type="evidence" value="ECO:0007669"/>
    <property type="project" value="UniProtKB-KW"/>
</dbReference>
<dbReference type="Gene3D" id="2.160.20.10">
    <property type="entry name" value="Single-stranded right-handed beta-helix, Pectin lyase-like"/>
    <property type="match status" value="1"/>
</dbReference>
<dbReference type="InterPro" id="IPR001650">
    <property type="entry name" value="Helicase_C-like"/>
</dbReference>
<keyword evidence="3" id="KW-0547">Nucleotide-binding</keyword>
<evidence type="ECO:0000256" key="10">
    <source>
        <dbReference type="SAM" id="MobiDB-lite"/>
    </source>
</evidence>
<protein>
    <submittedName>
        <fullName evidence="15">Uncharacterized protein</fullName>
    </submittedName>
</protein>
<evidence type="ECO:0000256" key="3">
    <source>
        <dbReference type="ARBA" id="ARBA00022741"/>
    </source>
</evidence>
<feature type="compositionally biased region" description="Basic residues" evidence="10">
    <location>
        <begin position="19"/>
        <end position="36"/>
    </location>
</feature>
<feature type="compositionally biased region" description="Acidic residues" evidence="10">
    <location>
        <begin position="497"/>
        <end position="516"/>
    </location>
</feature>
<reference evidence="15" key="1">
    <citation type="submission" date="2013-12" db="EMBL/GenBank/DDBJ databases">
        <title>The Genome Sequence of Aphanomyces invadans NJM9701.</title>
        <authorList>
            <consortium name="The Broad Institute Genomics Platform"/>
            <person name="Russ C."/>
            <person name="Tyler B."/>
            <person name="van West P."/>
            <person name="Dieguez-Uribeondo J."/>
            <person name="Young S.K."/>
            <person name="Zeng Q."/>
            <person name="Gargeya S."/>
            <person name="Fitzgerald M."/>
            <person name="Abouelleil A."/>
            <person name="Alvarado L."/>
            <person name="Chapman S.B."/>
            <person name="Gainer-Dewar J."/>
            <person name="Goldberg J."/>
            <person name="Griggs A."/>
            <person name="Gujja S."/>
            <person name="Hansen M."/>
            <person name="Howarth C."/>
            <person name="Imamovic A."/>
            <person name="Ireland A."/>
            <person name="Larimer J."/>
            <person name="McCowan C."/>
            <person name="Murphy C."/>
            <person name="Pearson M."/>
            <person name="Poon T.W."/>
            <person name="Priest M."/>
            <person name="Roberts A."/>
            <person name="Saif S."/>
            <person name="Shea T."/>
            <person name="Sykes S."/>
            <person name="Wortman J."/>
            <person name="Nusbaum C."/>
            <person name="Birren B."/>
        </authorList>
    </citation>
    <scope>NUCLEOTIDE SEQUENCE [LARGE SCALE GENOMIC DNA]</scope>
    <source>
        <strain evidence="15">NJM9701</strain>
    </source>
</reference>
<dbReference type="PANTHER" id="PTHR45685">
    <property type="entry name" value="HELICASE SRCAP-RELATED"/>
    <property type="match status" value="1"/>
</dbReference>
<dbReference type="Pfam" id="PF07529">
    <property type="entry name" value="HSA"/>
    <property type="match status" value="1"/>
</dbReference>
<feature type="compositionally biased region" description="Polar residues" evidence="10">
    <location>
        <begin position="1419"/>
        <end position="1429"/>
    </location>
</feature>
<feature type="compositionally biased region" description="Acidic residues" evidence="10">
    <location>
        <begin position="425"/>
        <end position="447"/>
    </location>
</feature>
<feature type="domain" description="WW" evidence="11">
    <location>
        <begin position="1532"/>
        <end position="1560"/>
    </location>
</feature>
<dbReference type="PROSITE" id="PS51192">
    <property type="entry name" value="HELICASE_ATP_BIND_1"/>
    <property type="match status" value="1"/>
</dbReference>
<dbReference type="Pfam" id="PF00176">
    <property type="entry name" value="SNF2-rel_dom"/>
    <property type="match status" value="1"/>
</dbReference>
<evidence type="ECO:0000313" key="15">
    <source>
        <dbReference type="EMBL" id="ETV92878.1"/>
    </source>
</evidence>
<feature type="region of interest" description="Disordered" evidence="10">
    <location>
        <begin position="558"/>
        <end position="627"/>
    </location>
</feature>
<dbReference type="GO" id="GO:0000812">
    <property type="term" value="C:Swr1 complex"/>
    <property type="evidence" value="ECO:0007669"/>
    <property type="project" value="TreeGrafter"/>
</dbReference>
<evidence type="ECO:0000256" key="4">
    <source>
        <dbReference type="ARBA" id="ARBA00022801"/>
    </source>
</evidence>
<dbReference type="InterPro" id="IPR012334">
    <property type="entry name" value="Pectin_lyas_fold"/>
</dbReference>
<evidence type="ECO:0000256" key="9">
    <source>
        <dbReference type="ARBA" id="ARBA00023242"/>
    </source>
</evidence>
<dbReference type="GO" id="GO:0042393">
    <property type="term" value="F:histone binding"/>
    <property type="evidence" value="ECO:0007669"/>
    <property type="project" value="TreeGrafter"/>
</dbReference>
<dbReference type="SUPFAM" id="SSF51126">
    <property type="entry name" value="Pectin lyase-like"/>
    <property type="match status" value="1"/>
</dbReference>
<evidence type="ECO:0000256" key="5">
    <source>
        <dbReference type="ARBA" id="ARBA00022806"/>
    </source>
</evidence>
<dbReference type="PROSITE" id="PS50020">
    <property type="entry name" value="WW_DOMAIN_2"/>
    <property type="match status" value="1"/>
</dbReference>
<dbReference type="InterPro" id="IPR001202">
    <property type="entry name" value="WW_dom"/>
</dbReference>
<dbReference type="GO" id="GO:0004386">
    <property type="term" value="F:helicase activity"/>
    <property type="evidence" value="ECO:0007669"/>
    <property type="project" value="UniProtKB-KW"/>
</dbReference>
<gene>
    <name evidence="15" type="ORF">H310_12911</name>
</gene>
<dbReference type="InterPro" id="IPR011050">
    <property type="entry name" value="Pectin_lyase_fold/virulence"/>
</dbReference>
<keyword evidence="4" id="KW-0378">Hydrolase</keyword>
<dbReference type="VEuPathDB" id="FungiDB:H310_12911"/>
<proteinExistence type="inferred from homology"/>
<evidence type="ECO:0000256" key="2">
    <source>
        <dbReference type="ARBA" id="ARBA00009220"/>
    </source>
</evidence>
<dbReference type="CDD" id="cd18793">
    <property type="entry name" value="SF2_C_SNF"/>
    <property type="match status" value="1"/>
</dbReference>